<dbReference type="Pfam" id="PF21310">
    <property type="entry name" value="OCRL-like_ASH"/>
    <property type="match status" value="1"/>
</dbReference>
<evidence type="ECO:0000313" key="8">
    <source>
        <dbReference type="Proteomes" id="UP001054902"/>
    </source>
</evidence>
<dbReference type="InterPro" id="IPR000198">
    <property type="entry name" value="RhoGAP_dom"/>
</dbReference>
<dbReference type="EMBL" id="BLLK01000020">
    <property type="protein sequence ID" value="GFH45529.1"/>
    <property type="molecule type" value="Genomic_DNA"/>
</dbReference>
<dbReference type="PROSITE" id="PS50238">
    <property type="entry name" value="RHOGAP"/>
    <property type="match status" value="1"/>
</dbReference>
<proteinExistence type="predicted"/>
<dbReference type="GO" id="GO:0004439">
    <property type="term" value="F:phosphatidylinositol-4,5-bisphosphate 5-phosphatase activity"/>
    <property type="evidence" value="ECO:0007669"/>
    <property type="project" value="TreeGrafter"/>
</dbReference>
<keyword evidence="8" id="KW-1185">Reference proteome</keyword>
<dbReference type="InterPro" id="IPR000300">
    <property type="entry name" value="IPPc"/>
</dbReference>
<evidence type="ECO:0000256" key="4">
    <source>
        <dbReference type="ARBA" id="ARBA00023329"/>
    </source>
</evidence>
<comment type="subcellular location">
    <subcellularLocation>
        <location evidence="2">Cytoplasmic vesicle</location>
        <location evidence="2">Phagosome membrane</location>
    </subcellularLocation>
    <subcellularLocation>
        <location evidence="1">Early endosome membrane</location>
    </subcellularLocation>
</comment>
<evidence type="ECO:0000256" key="5">
    <source>
        <dbReference type="SAM" id="MobiDB-lite"/>
    </source>
</evidence>
<comment type="caution">
    <text evidence="7">The sequence shown here is derived from an EMBL/GenBank/DDBJ whole genome shotgun (WGS) entry which is preliminary data.</text>
</comment>
<dbReference type="Pfam" id="PF22669">
    <property type="entry name" value="Exo_endo_phos2"/>
    <property type="match status" value="1"/>
</dbReference>
<feature type="domain" description="Rho-GAP" evidence="6">
    <location>
        <begin position="646"/>
        <end position="833"/>
    </location>
</feature>
<dbReference type="Proteomes" id="UP001054902">
    <property type="component" value="Unassembled WGS sequence"/>
</dbReference>
<dbReference type="Gene3D" id="3.60.10.10">
    <property type="entry name" value="Endonuclease/exonuclease/phosphatase"/>
    <property type="match status" value="1"/>
</dbReference>
<evidence type="ECO:0000259" key="6">
    <source>
        <dbReference type="PROSITE" id="PS50238"/>
    </source>
</evidence>
<dbReference type="InterPro" id="IPR046985">
    <property type="entry name" value="IP5"/>
</dbReference>
<dbReference type="InterPro" id="IPR048869">
    <property type="entry name" value="OCRL-1_2_ASH"/>
</dbReference>
<dbReference type="InterPro" id="IPR013783">
    <property type="entry name" value="Ig-like_fold"/>
</dbReference>
<dbReference type="SMART" id="SM00324">
    <property type="entry name" value="RhoGAP"/>
    <property type="match status" value="1"/>
</dbReference>
<dbReference type="Pfam" id="PF00620">
    <property type="entry name" value="RhoGAP"/>
    <property type="match status" value="1"/>
</dbReference>
<evidence type="ECO:0000313" key="7">
    <source>
        <dbReference type="EMBL" id="GFH45529.1"/>
    </source>
</evidence>
<feature type="compositionally biased region" description="Low complexity" evidence="5">
    <location>
        <begin position="13"/>
        <end position="76"/>
    </location>
</feature>
<dbReference type="PANTHER" id="PTHR11200:SF300">
    <property type="entry name" value="TYPE II INOSITOL 1,4,5-TRISPHOSPHATE 5-PHOSPHATASE"/>
    <property type="match status" value="1"/>
</dbReference>
<dbReference type="GO" id="GO:0007165">
    <property type="term" value="P:signal transduction"/>
    <property type="evidence" value="ECO:0007669"/>
    <property type="project" value="InterPro"/>
</dbReference>
<evidence type="ECO:0000256" key="1">
    <source>
        <dbReference type="ARBA" id="ARBA00004146"/>
    </source>
</evidence>
<dbReference type="Gene3D" id="2.60.40.10">
    <property type="entry name" value="Immunoglobulins"/>
    <property type="match status" value="1"/>
</dbReference>
<organism evidence="7 8">
    <name type="scientific">Chaetoceros tenuissimus</name>
    <dbReference type="NCBI Taxonomy" id="426638"/>
    <lineage>
        <taxon>Eukaryota</taxon>
        <taxon>Sar</taxon>
        <taxon>Stramenopiles</taxon>
        <taxon>Ochrophyta</taxon>
        <taxon>Bacillariophyta</taxon>
        <taxon>Coscinodiscophyceae</taxon>
        <taxon>Chaetocerotophycidae</taxon>
        <taxon>Chaetocerotales</taxon>
        <taxon>Chaetocerotaceae</taxon>
        <taxon>Chaetoceros</taxon>
    </lineage>
</organism>
<dbReference type="SMART" id="SM00128">
    <property type="entry name" value="IPPc"/>
    <property type="match status" value="1"/>
</dbReference>
<keyword evidence="3" id="KW-0967">Endosome</keyword>
<dbReference type="InterPro" id="IPR036691">
    <property type="entry name" value="Endo/exonu/phosph_ase_sf"/>
</dbReference>
<feature type="region of interest" description="Disordered" evidence="5">
    <location>
        <begin position="1"/>
        <end position="106"/>
    </location>
</feature>
<sequence length="833" mass="94757">MSDPSGMGGWAAPPQQQQYQQHQYQQQMNQQHQMHSSSPQRHQQMSQAHYSQQQQQQQYQPQQQPPQQQQRQAPPQQKVPLNNSMHSNVSTISRTPDTTQAPRGDIIPTTADKEFEDGRVQNQEAATKIRDAWIYTQISARAKEFTQYKNVRIFLGTWNVNAKGKDEALDSWLCADWGPYGDKSPDIIAVGLQEMVDLNAVNVAVENKSAQKSAYWCDRIRNTLNSKKNSGNDPNRAYIQVTSKYLVGLMLCVFVKAPHKSRVKCVHTDSVGVGVMGMMGNKGGVSVRLQFYDSTICFVNSHLAAHRENVAGRNADFLNVSSKLQYNIGYEAAKQSIQNGSLSQWASGSESIGVNDHDIAFWMGDLNYRIDESIPTEEVLNLSQKHDIEKLRRNDQLNIERAEGRVFQGWEEGQINFLPTYKYQPGTDFYEQRPEKKLRAPAWCDRVLWKVQDPSYLKQISYTRSELNVSDHKPVMTTFAATIKDVILSEREKVYQSVIKRLDDYDNQSLPMVGLDRTELNFGEVLYGKSKTLPIRITNTGKVVAQFRLVPKLDESTVCRPWMNVLPTYGMIIPGDKETTINFTITVNNEIAGALNSGREVLEDIIILRLENGRDYYITIKAQYGRSCFGMSVDELVLYNDPIRNVPLDPIKRVEKYGAANSAVLCVPKELWRILDAIYAKGLQEKDLFCISGFKEEVDAIRECLDTNEPFGDYRIHSMADTLVSFLTSLSSTIVPQNLLPQIDIDAQNLQVYARNLMEKLPPIHYNVFVYMISFFRECLMHQQQNQLTTVKLARLCVSCLVTGGKIDDSKQATQRQKSMHLLMIHFLESSAI</sequence>
<keyword evidence="4" id="KW-0968">Cytoplasmic vesicle</keyword>
<dbReference type="SUPFAM" id="SSF56219">
    <property type="entry name" value="DNase I-like"/>
    <property type="match status" value="1"/>
</dbReference>
<dbReference type="PANTHER" id="PTHR11200">
    <property type="entry name" value="INOSITOL 5-PHOSPHATASE"/>
    <property type="match status" value="1"/>
</dbReference>
<accession>A0AAD3H0M7</accession>
<evidence type="ECO:0000256" key="3">
    <source>
        <dbReference type="ARBA" id="ARBA00022753"/>
    </source>
</evidence>
<dbReference type="AlphaFoldDB" id="A0AAD3H0M7"/>
<dbReference type="GO" id="GO:0031901">
    <property type="term" value="C:early endosome membrane"/>
    <property type="evidence" value="ECO:0007669"/>
    <property type="project" value="UniProtKB-SubCell"/>
</dbReference>
<protein>
    <submittedName>
        <fullName evidence="7">Inositol 5-phosphatase</fullName>
    </submittedName>
</protein>
<dbReference type="GO" id="GO:0046856">
    <property type="term" value="P:phosphatidylinositol dephosphorylation"/>
    <property type="evidence" value="ECO:0007669"/>
    <property type="project" value="InterPro"/>
</dbReference>
<dbReference type="GO" id="GO:0030670">
    <property type="term" value="C:phagocytic vesicle membrane"/>
    <property type="evidence" value="ECO:0007669"/>
    <property type="project" value="UniProtKB-SubCell"/>
</dbReference>
<reference evidence="7 8" key="1">
    <citation type="journal article" date="2021" name="Sci. Rep.">
        <title>The genome of the diatom Chaetoceros tenuissimus carries an ancient integrated fragment of an extant virus.</title>
        <authorList>
            <person name="Hongo Y."/>
            <person name="Kimura K."/>
            <person name="Takaki Y."/>
            <person name="Yoshida Y."/>
            <person name="Baba S."/>
            <person name="Kobayashi G."/>
            <person name="Nagasaki K."/>
            <person name="Hano T."/>
            <person name="Tomaru Y."/>
        </authorList>
    </citation>
    <scope>NUCLEOTIDE SEQUENCE [LARGE SCALE GENOMIC DNA]</scope>
    <source>
        <strain evidence="7 8">NIES-3715</strain>
    </source>
</reference>
<dbReference type="InterPro" id="IPR008936">
    <property type="entry name" value="Rho_GTPase_activation_prot"/>
</dbReference>
<gene>
    <name evidence="7" type="ORF">CTEN210_02003</name>
</gene>
<feature type="compositionally biased region" description="Polar residues" evidence="5">
    <location>
        <begin position="79"/>
        <end position="101"/>
    </location>
</feature>
<dbReference type="SUPFAM" id="SSF48350">
    <property type="entry name" value="GTPase activation domain, GAP"/>
    <property type="match status" value="1"/>
</dbReference>
<dbReference type="Gene3D" id="1.10.555.10">
    <property type="entry name" value="Rho GTPase activation protein"/>
    <property type="match status" value="1"/>
</dbReference>
<evidence type="ECO:0000256" key="2">
    <source>
        <dbReference type="ARBA" id="ARBA00004580"/>
    </source>
</evidence>
<name>A0AAD3H0M7_9STRA</name>